<reference evidence="1 2" key="1">
    <citation type="submission" date="2018-02" db="EMBL/GenBank/DDBJ databases">
        <title>Genome sequence of the basidiomycete white-rot fungus Phlebia centrifuga.</title>
        <authorList>
            <person name="Granchi Z."/>
            <person name="Peng M."/>
            <person name="de Vries R.P."/>
            <person name="Hilden K."/>
            <person name="Makela M.R."/>
            <person name="Grigoriev I."/>
            <person name="Riley R."/>
        </authorList>
    </citation>
    <scope>NUCLEOTIDE SEQUENCE [LARGE SCALE GENOMIC DNA]</scope>
    <source>
        <strain evidence="1 2">FBCC195</strain>
    </source>
</reference>
<dbReference type="AlphaFoldDB" id="A0A2R6NT66"/>
<sequence>MEIQRDAQVQSGSTNPQLRIWFMSCLQSTPRFGIAFLTPQELSKSKNKSIVKVNFEFHSFSWVKIWILQNEPMSDIP</sequence>
<dbReference type="EMBL" id="MLYV02000859">
    <property type="protein sequence ID" value="PSR76170.1"/>
    <property type="molecule type" value="Genomic_DNA"/>
</dbReference>
<name>A0A2R6NT66_9APHY</name>
<organism evidence="1 2">
    <name type="scientific">Hermanssonia centrifuga</name>
    <dbReference type="NCBI Taxonomy" id="98765"/>
    <lineage>
        <taxon>Eukaryota</taxon>
        <taxon>Fungi</taxon>
        <taxon>Dikarya</taxon>
        <taxon>Basidiomycota</taxon>
        <taxon>Agaricomycotina</taxon>
        <taxon>Agaricomycetes</taxon>
        <taxon>Polyporales</taxon>
        <taxon>Meruliaceae</taxon>
        <taxon>Hermanssonia</taxon>
    </lineage>
</organism>
<accession>A0A2R6NT66</accession>
<keyword evidence="2" id="KW-1185">Reference proteome</keyword>
<gene>
    <name evidence="1" type="ORF">PHLCEN_2v8593</name>
</gene>
<protein>
    <submittedName>
        <fullName evidence="1">Uncharacterized protein</fullName>
    </submittedName>
</protein>
<comment type="caution">
    <text evidence="1">The sequence shown here is derived from an EMBL/GenBank/DDBJ whole genome shotgun (WGS) entry which is preliminary data.</text>
</comment>
<proteinExistence type="predicted"/>
<evidence type="ECO:0000313" key="1">
    <source>
        <dbReference type="EMBL" id="PSR76170.1"/>
    </source>
</evidence>
<dbReference type="Proteomes" id="UP000186601">
    <property type="component" value="Unassembled WGS sequence"/>
</dbReference>
<evidence type="ECO:0000313" key="2">
    <source>
        <dbReference type="Proteomes" id="UP000186601"/>
    </source>
</evidence>